<dbReference type="SMART" id="SM00204">
    <property type="entry name" value="TGFB"/>
    <property type="match status" value="1"/>
</dbReference>
<evidence type="ECO:0000256" key="3">
    <source>
        <dbReference type="ARBA" id="ARBA00022525"/>
    </source>
</evidence>
<reference evidence="8 9" key="1">
    <citation type="submission" date="2022-12" db="EMBL/GenBank/DDBJ databases">
        <title>Chromosome-level genome assembly of true bugs.</title>
        <authorList>
            <person name="Ma L."/>
            <person name="Li H."/>
        </authorList>
    </citation>
    <scope>NUCLEOTIDE SEQUENCE [LARGE SCALE GENOMIC DNA]</scope>
    <source>
        <strain evidence="8">Lab_2022b</strain>
    </source>
</reference>
<dbReference type="Proteomes" id="UP001461498">
    <property type="component" value="Unassembled WGS sequence"/>
</dbReference>
<dbReference type="SUPFAM" id="SSF57501">
    <property type="entry name" value="Cystine-knot cytokines"/>
    <property type="match status" value="1"/>
</dbReference>
<comment type="subcellular location">
    <subcellularLocation>
        <location evidence="1">Secreted</location>
    </subcellularLocation>
</comment>
<dbReference type="InterPro" id="IPR001839">
    <property type="entry name" value="TGF-b_C"/>
</dbReference>
<comment type="similarity">
    <text evidence="2 6">Belongs to the TGF-beta family.</text>
</comment>
<dbReference type="Pfam" id="PF00019">
    <property type="entry name" value="TGF_beta"/>
    <property type="match status" value="1"/>
</dbReference>
<dbReference type="InterPro" id="IPR015615">
    <property type="entry name" value="TGF-beta-rel"/>
</dbReference>
<keyword evidence="3" id="KW-0964">Secreted</keyword>
<dbReference type="PANTHER" id="PTHR11848">
    <property type="entry name" value="TGF-BETA FAMILY"/>
    <property type="match status" value="1"/>
</dbReference>
<sequence length="142" mass="16468">MRLRSPSLNVLVDKETNIRKKRQLLHNQARRTDCYPGAKKRRCCRHTMEVVFKELPGYEFVLQPYGFDAGYCKGPCPYRYNPANHHSSLQSLIWKQKKVGAKPCCAPSKLDKLEILHLDEHDNTKLKVASWSNMMVLECACF</sequence>
<keyword evidence="9" id="KW-1185">Reference proteome</keyword>
<evidence type="ECO:0000256" key="6">
    <source>
        <dbReference type="RuleBase" id="RU000354"/>
    </source>
</evidence>
<dbReference type="PROSITE" id="PS51362">
    <property type="entry name" value="TGF_BETA_2"/>
    <property type="match status" value="1"/>
</dbReference>
<organism evidence="8 9">
    <name type="scientific">Rhynocoris fuscipes</name>
    <dbReference type="NCBI Taxonomy" id="488301"/>
    <lineage>
        <taxon>Eukaryota</taxon>
        <taxon>Metazoa</taxon>
        <taxon>Ecdysozoa</taxon>
        <taxon>Arthropoda</taxon>
        <taxon>Hexapoda</taxon>
        <taxon>Insecta</taxon>
        <taxon>Pterygota</taxon>
        <taxon>Neoptera</taxon>
        <taxon>Paraneoptera</taxon>
        <taxon>Hemiptera</taxon>
        <taxon>Heteroptera</taxon>
        <taxon>Panheteroptera</taxon>
        <taxon>Cimicomorpha</taxon>
        <taxon>Reduviidae</taxon>
        <taxon>Harpactorinae</taxon>
        <taxon>Harpactorini</taxon>
        <taxon>Rhynocoris</taxon>
    </lineage>
</organism>
<accession>A0AAW1CNX0</accession>
<evidence type="ECO:0000256" key="4">
    <source>
        <dbReference type="ARBA" id="ARBA00023030"/>
    </source>
</evidence>
<evidence type="ECO:0000256" key="1">
    <source>
        <dbReference type="ARBA" id="ARBA00004613"/>
    </source>
</evidence>
<keyword evidence="5" id="KW-1015">Disulfide bond</keyword>
<comment type="caution">
    <text evidence="8">The sequence shown here is derived from an EMBL/GenBank/DDBJ whole genome shotgun (WGS) entry which is preliminary data.</text>
</comment>
<dbReference type="PROSITE" id="PS00250">
    <property type="entry name" value="TGF_BETA_1"/>
    <property type="match status" value="1"/>
</dbReference>
<evidence type="ECO:0000313" key="8">
    <source>
        <dbReference type="EMBL" id="KAK9497949.1"/>
    </source>
</evidence>
<dbReference type="AlphaFoldDB" id="A0AAW1CNX0"/>
<name>A0AAW1CNX0_9HEMI</name>
<dbReference type="GO" id="GO:0005125">
    <property type="term" value="F:cytokine activity"/>
    <property type="evidence" value="ECO:0007669"/>
    <property type="project" value="TreeGrafter"/>
</dbReference>
<dbReference type="Gene3D" id="2.10.90.10">
    <property type="entry name" value="Cystine-knot cytokines"/>
    <property type="match status" value="1"/>
</dbReference>
<protein>
    <recommendedName>
        <fullName evidence="7">TGF-beta family profile domain-containing protein</fullName>
    </recommendedName>
</protein>
<evidence type="ECO:0000259" key="7">
    <source>
        <dbReference type="PROSITE" id="PS51362"/>
    </source>
</evidence>
<dbReference type="GO" id="GO:0005615">
    <property type="term" value="C:extracellular space"/>
    <property type="evidence" value="ECO:0007669"/>
    <property type="project" value="TreeGrafter"/>
</dbReference>
<dbReference type="PANTHER" id="PTHR11848:SF119">
    <property type="entry name" value="TGF-BETA FAMILY PROFILE DOMAIN-CONTAINING PROTEIN"/>
    <property type="match status" value="1"/>
</dbReference>
<dbReference type="GO" id="GO:0008083">
    <property type="term" value="F:growth factor activity"/>
    <property type="evidence" value="ECO:0007669"/>
    <property type="project" value="UniProtKB-KW"/>
</dbReference>
<keyword evidence="4 6" id="KW-0339">Growth factor</keyword>
<dbReference type="InterPro" id="IPR017948">
    <property type="entry name" value="TGFb_CS"/>
</dbReference>
<dbReference type="FunFam" id="2.10.90.10:FF:000058">
    <property type="entry name" value="Maverick"/>
    <property type="match status" value="1"/>
</dbReference>
<evidence type="ECO:0000313" key="9">
    <source>
        <dbReference type="Proteomes" id="UP001461498"/>
    </source>
</evidence>
<proteinExistence type="inferred from homology"/>
<evidence type="ECO:0000256" key="2">
    <source>
        <dbReference type="ARBA" id="ARBA00006656"/>
    </source>
</evidence>
<dbReference type="EMBL" id="JAPXFL010000013">
    <property type="protein sequence ID" value="KAK9497949.1"/>
    <property type="molecule type" value="Genomic_DNA"/>
</dbReference>
<gene>
    <name evidence="8" type="ORF">O3M35_003844</name>
</gene>
<dbReference type="InterPro" id="IPR029034">
    <property type="entry name" value="Cystine-knot_cytokine"/>
</dbReference>
<evidence type="ECO:0000256" key="5">
    <source>
        <dbReference type="ARBA" id="ARBA00023157"/>
    </source>
</evidence>
<feature type="domain" description="TGF-beta family profile" evidence="7">
    <location>
        <begin position="19"/>
        <end position="142"/>
    </location>
</feature>